<sequence>MSGPASVHYGQLYVQSGGRDPELPESFAGHQNGLCGAAVEGTLFLVTGLHTGDVGFGVELYDDAPPIDDSWEEIVETSFRPLGETFLSGFDSGYWPLELELVDYRARYCGWGMDAGHQAAPPEDGEPPVDRYLLQLWPAPPEPDRVIRQTSAQAAYWHGVARKTPPPPTPEQRAELRRARERREAEEREARNLESWGGSIPSERIQDKYMSVLLVQYDRPLLDDLDRATPETLVRIARWAARRGCVATGLDRTDWIATRLDQMDQGLGPRDLTAPPPGTFATDGPILVSTFGGTWPRDLSEPLQALTVIDSTYDDDPLDAAIDTLLRTIDAVGNGHQVITELRQAFPDLS</sequence>
<protein>
    <submittedName>
        <fullName evidence="2">Uncharacterized protein</fullName>
    </submittedName>
</protein>
<gene>
    <name evidence="2" type="ORF">E0H92_00200</name>
</gene>
<name>A0A4R0J704_9ACTN</name>
<organism evidence="2 3">
    <name type="scientific">Kribbella speibonae</name>
    <dbReference type="NCBI Taxonomy" id="1572660"/>
    <lineage>
        <taxon>Bacteria</taxon>
        <taxon>Bacillati</taxon>
        <taxon>Actinomycetota</taxon>
        <taxon>Actinomycetes</taxon>
        <taxon>Propionibacteriales</taxon>
        <taxon>Kribbellaceae</taxon>
        <taxon>Kribbella</taxon>
    </lineage>
</organism>
<accession>A0A4R0J704</accession>
<proteinExistence type="predicted"/>
<dbReference type="RefSeq" id="WP_165549654.1">
    <property type="nucleotide sequence ID" value="NZ_SJKC01000001.1"/>
</dbReference>
<reference evidence="2 3" key="1">
    <citation type="submission" date="2019-02" db="EMBL/GenBank/DDBJ databases">
        <title>Kribbella capetownensis sp. nov. and Kribbella speibonae sp. nov., isolated from soil.</title>
        <authorList>
            <person name="Curtis S.M."/>
            <person name="Norton I."/>
            <person name="Everest G.J."/>
            <person name="Meyers P.R."/>
        </authorList>
    </citation>
    <scope>NUCLEOTIDE SEQUENCE [LARGE SCALE GENOMIC DNA]</scope>
    <source>
        <strain evidence="2 3">YM55</strain>
    </source>
</reference>
<evidence type="ECO:0000256" key="1">
    <source>
        <dbReference type="SAM" id="MobiDB-lite"/>
    </source>
</evidence>
<dbReference type="AlphaFoldDB" id="A0A4R0J704"/>
<evidence type="ECO:0000313" key="3">
    <source>
        <dbReference type="Proteomes" id="UP000294225"/>
    </source>
</evidence>
<evidence type="ECO:0000313" key="2">
    <source>
        <dbReference type="EMBL" id="TCC40176.1"/>
    </source>
</evidence>
<comment type="caution">
    <text evidence="2">The sequence shown here is derived from an EMBL/GenBank/DDBJ whole genome shotgun (WGS) entry which is preliminary data.</text>
</comment>
<feature type="region of interest" description="Disordered" evidence="1">
    <location>
        <begin position="160"/>
        <end position="190"/>
    </location>
</feature>
<dbReference type="EMBL" id="SJKC01000001">
    <property type="protein sequence ID" value="TCC40176.1"/>
    <property type="molecule type" value="Genomic_DNA"/>
</dbReference>
<dbReference type="Proteomes" id="UP000294225">
    <property type="component" value="Unassembled WGS sequence"/>
</dbReference>
<feature type="compositionally biased region" description="Basic and acidic residues" evidence="1">
    <location>
        <begin position="172"/>
        <end position="190"/>
    </location>
</feature>